<reference evidence="1 2" key="1">
    <citation type="journal article" date="2018" name="ISME J.">
        <title>Involvement of Burkholderiaceae and sulfurous volatiles in disease-suppressive soils.</title>
        <authorList>
            <person name="Carrion V.J."/>
            <person name="Cordovez V."/>
            <person name="Tyc O."/>
            <person name="Etalo D.W."/>
            <person name="de Bruijn I."/>
            <person name="de Jager V.C."/>
            <person name="Medema M.H."/>
            <person name="Eberl L."/>
            <person name="Raaijmakers J.M."/>
        </authorList>
    </citation>
    <scope>NUCLEOTIDE SEQUENCE [LARGE SCALE GENOMIC DNA]</scope>
    <source>
        <strain evidence="2">mHSR5</strain>
    </source>
</reference>
<sequence>MRWFTYELPPVDFGWEHVQTVEETLLKIAADDAKVRLAGDDLEDHLTVDHFLLAWSSAKGAAEDHGWEGDFRHDPVVFWVPTTDDFCFGFAFKQDNNGTTFVVSPCELPHLNRR</sequence>
<dbReference type="RefSeq" id="WP_114176928.1">
    <property type="nucleotide sequence ID" value="NZ_CP024902.1"/>
</dbReference>
<proteinExistence type="predicted"/>
<name>A0A2Z5MTG9_BURPY</name>
<evidence type="ECO:0000313" key="2">
    <source>
        <dbReference type="Proteomes" id="UP000253104"/>
    </source>
</evidence>
<dbReference type="EMBL" id="CP024902">
    <property type="protein sequence ID" value="AXF20512.1"/>
    <property type="molecule type" value="Genomic_DNA"/>
</dbReference>
<dbReference type="Proteomes" id="UP000253104">
    <property type="component" value="Chromosome mHSR5_A"/>
</dbReference>
<dbReference type="AlphaFoldDB" id="A0A2Z5MTG9"/>
<protein>
    <submittedName>
        <fullName evidence="1">Uncharacterized protein</fullName>
    </submittedName>
</protein>
<organism evidence="1 2">
    <name type="scientific">Burkholderia pyrrocinia</name>
    <name type="common">Pseudomonas pyrrocinia</name>
    <dbReference type="NCBI Taxonomy" id="60550"/>
    <lineage>
        <taxon>Bacteria</taxon>
        <taxon>Pseudomonadati</taxon>
        <taxon>Pseudomonadota</taxon>
        <taxon>Betaproteobacteria</taxon>
        <taxon>Burkholderiales</taxon>
        <taxon>Burkholderiaceae</taxon>
        <taxon>Burkholderia</taxon>
        <taxon>Burkholderia cepacia complex</taxon>
    </lineage>
</organism>
<accession>A0A2Z5MTG9</accession>
<dbReference type="OrthoDB" id="9100334at2"/>
<evidence type="ECO:0000313" key="1">
    <source>
        <dbReference type="EMBL" id="AXF20512.1"/>
    </source>
</evidence>
<gene>
    <name evidence="1" type="ORF">CUJ89_08485</name>
</gene>